<name>A0ABV9GDP2_9ACTN</name>
<sequence length="121" mass="13065">MTAGRTVTVQTSDHGPVTLPEPSWCAGVHPGGGRRSDLSHYGRPTKVTLDNGRLLIEAQLAQWPYSVRDTAPFVALELGDAEGEYDQAALLELARNLLTFAAVTIPELRVRLAAATEEARL</sequence>
<evidence type="ECO:0000256" key="1">
    <source>
        <dbReference type="SAM" id="MobiDB-lite"/>
    </source>
</evidence>
<dbReference type="RefSeq" id="WP_381199899.1">
    <property type="nucleotide sequence ID" value="NZ_JBHSFE010000021.1"/>
</dbReference>
<dbReference type="Pfam" id="PF21848">
    <property type="entry name" value="DUF6907"/>
    <property type="match status" value="1"/>
</dbReference>
<accession>A0ABV9GDP2</accession>
<proteinExistence type="predicted"/>
<reference evidence="3" key="1">
    <citation type="journal article" date="2019" name="Int. J. Syst. Evol. Microbiol.">
        <title>The Global Catalogue of Microorganisms (GCM) 10K type strain sequencing project: providing services to taxonomists for standard genome sequencing and annotation.</title>
        <authorList>
            <consortium name="The Broad Institute Genomics Platform"/>
            <consortium name="The Broad Institute Genome Sequencing Center for Infectious Disease"/>
            <person name="Wu L."/>
            <person name="Ma J."/>
        </authorList>
    </citation>
    <scope>NUCLEOTIDE SEQUENCE [LARGE SCALE GENOMIC DNA]</scope>
    <source>
        <strain evidence="3">CGMCC 4.7139</strain>
    </source>
</reference>
<comment type="caution">
    <text evidence="2">The sequence shown here is derived from an EMBL/GenBank/DDBJ whole genome shotgun (WGS) entry which is preliminary data.</text>
</comment>
<feature type="compositionally biased region" description="Polar residues" evidence="1">
    <location>
        <begin position="1"/>
        <end position="13"/>
    </location>
</feature>
<feature type="region of interest" description="Disordered" evidence="1">
    <location>
        <begin position="1"/>
        <end position="24"/>
    </location>
</feature>
<evidence type="ECO:0000313" key="2">
    <source>
        <dbReference type="EMBL" id="MFC4611146.1"/>
    </source>
</evidence>
<dbReference type="InterPro" id="IPR054202">
    <property type="entry name" value="DUF6907"/>
</dbReference>
<keyword evidence="3" id="KW-1185">Reference proteome</keyword>
<dbReference type="EMBL" id="JBHSFE010000021">
    <property type="protein sequence ID" value="MFC4611146.1"/>
    <property type="molecule type" value="Genomic_DNA"/>
</dbReference>
<protein>
    <submittedName>
        <fullName evidence="2">DUF6907 domain-containing protein</fullName>
    </submittedName>
</protein>
<organism evidence="2 3">
    <name type="scientific">Streptomyces maoxianensis</name>
    <dbReference type="NCBI Taxonomy" id="1459942"/>
    <lineage>
        <taxon>Bacteria</taxon>
        <taxon>Bacillati</taxon>
        <taxon>Actinomycetota</taxon>
        <taxon>Actinomycetes</taxon>
        <taxon>Kitasatosporales</taxon>
        <taxon>Streptomycetaceae</taxon>
        <taxon>Streptomyces</taxon>
    </lineage>
</organism>
<gene>
    <name evidence="2" type="ORF">ACFO9E_25630</name>
</gene>
<dbReference type="Proteomes" id="UP001595993">
    <property type="component" value="Unassembled WGS sequence"/>
</dbReference>
<evidence type="ECO:0000313" key="3">
    <source>
        <dbReference type="Proteomes" id="UP001595993"/>
    </source>
</evidence>